<dbReference type="EMBL" id="JAUJYN010000002">
    <property type="protein sequence ID" value="KAK1279010.1"/>
    <property type="molecule type" value="Genomic_DNA"/>
</dbReference>
<dbReference type="SUPFAM" id="SSF57850">
    <property type="entry name" value="RING/U-box"/>
    <property type="match status" value="1"/>
</dbReference>
<evidence type="ECO:0000259" key="5">
    <source>
        <dbReference type="PROSITE" id="PS50089"/>
    </source>
</evidence>
<accession>A0AAV9BQW7</accession>
<evidence type="ECO:0000256" key="1">
    <source>
        <dbReference type="ARBA" id="ARBA00022723"/>
    </source>
</evidence>
<evidence type="ECO:0000256" key="3">
    <source>
        <dbReference type="ARBA" id="ARBA00022833"/>
    </source>
</evidence>
<dbReference type="PROSITE" id="PS00518">
    <property type="entry name" value="ZF_RING_1"/>
    <property type="match status" value="1"/>
</dbReference>
<reference evidence="6" key="2">
    <citation type="submission" date="2023-06" db="EMBL/GenBank/DDBJ databases">
        <authorList>
            <person name="Ma L."/>
            <person name="Liu K.-W."/>
            <person name="Li Z."/>
            <person name="Hsiao Y.-Y."/>
            <person name="Qi Y."/>
            <person name="Fu T."/>
            <person name="Tang G."/>
            <person name="Zhang D."/>
            <person name="Sun W.-H."/>
            <person name="Liu D.-K."/>
            <person name="Li Y."/>
            <person name="Chen G.-Z."/>
            <person name="Liu X.-D."/>
            <person name="Liao X.-Y."/>
            <person name="Jiang Y.-T."/>
            <person name="Yu X."/>
            <person name="Hao Y."/>
            <person name="Huang J."/>
            <person name="Zhao X.-W."/>
            <person name="Ke S."/>
            <person name="Chen Y.-Y."/>
            <person name="Wu W.-L."/>
            <person name="Hsu J.-L."/>
            <person name="Lin Y.-F."/>
            <person name="Huang M.-D."/>
            <person name="Li C.-Y."/>
            <person name="Huang L."/>
            <person name="Wang Z.-W."/>
            <person name="Zhao X."/>
            <person name="Zhong W.-Y."/>
            <person name="Peng D.-H."/>
            <person name="Ahmad S."/>
            <person name="Lan S."/>
            <person name="Zhang J.-S."/>
            <person name="Tsai W.-C."/>
            <person name="Van De Peer Y."/>
            <person name="Liu Z.-J."/>
        </authorList>
    </citation>
    <scope>NUCLEOTIDE SEQUENCE</scope>
    <source>
        <strain evidence="6">SCP</strain>
        <tissue evidence="6">Leaves</tissue>
    </source>
</reference>
<reference evidence="6" key="1">
    <citation type="journal article" date="2023" name="Nat. Commun.">
        <title>Diploid and tetraploid genomes of Acorus and the evolution of monocots.</title>
        <authorList>
            <person name="Ma L."/>
            <person name="Liu K.W."/>
            <person name="Li Z."/>
            <person name="Hsiao Y.Y."/>
            <person name="Qi Y."/>
            <person name="Fu T."/>
            <person name="Tang G.D."/>
            <person name="Zhang D."/>
            <person name="Sun W.H."/>
            <person name="Liu D.K."/>
            <person name="Li Y."/>
            <person name="Chen G.Z."/>
            <person name="Liu X.D."/>
            <person name="Liao X.Y."/>
            <person name="Jiang Y.T."/>
            <person name="Yu X."/>
            <person name="Hao Y."/>
            <person name="Huang J."/>
            <person name="Zhao X.W."/>
            <person name="Ke S."/>
            <person name="Chen Y.Y."/>
            <person name="Wu W.L."/>
            <person name="Hsu J.L."/>
            <person name="Lin Y.F."/>
            <person name="Huang M.D."/>
            <person name="Li C.Y."/>
            <person name="Huang L."/>
            <person name="Wang Z.W."/>
            <person name="Zhao X."/>
            <person name="Zhong W.Y."/>
            <person name="Peng D.H."/>
            <person name="Ahmad S."/>
            <person name="Lan S."/>
            <person name="Zhang J.S."/>
            <person name="Tsai W.C."/>
            <person name="Van de Peer Y."/>
            <person name="Liu Z.J."/>
        </authorList>
    </citation>
    <scope>NUCLEOTIDE SEQUENCE</scope>
    <source>
        <strain evidence="6">SCP</strain>
    </source>
</reference>
<evidence type="ECO:0000313" key="7">
    <source>
        <dbReference type="Proteomes" id="UP001179952"/>
    </source>
</evidence>
<dbReference type="SMART" id="SM00184">
    <property type="entry name" value="RING"/>
    <property type="match status" value="1"/>
</dbReference>
<keyword evidence="2 4" id="KW-0863">Zinc-finger</keyword>
<dbReference type="InterPro" id="IPR017907">
    <property type="entry name" value="Znf_RING_CS"/>
</dbReference>
<dbReference type="InterPro" id="IPR001841">
    <property type="entry name" value="Znf_RING"/>
</dbReference>
<dbReference type="GO" id="GO:0008270">
    <property type="term" value="F:zinc ion binding"/>
    <property type="evidence" value="ECO:0007669"/>
    <property type="project" value="UniProtKB-KW"/>
</dbReference>
<evidence type="ECO:0000256" key="4">
    <source>
        <dbReference type="PROSITE-ProRule" id="PRU00175"/>
    </source>
</evidence>
<dbReference type="InterPro" id="IPR018957">
    <property type="entry name" value="Znf_C3HC4_RING-type"/>
</dbReference>
<gene>
    <name evidence="6" type="ORF">QJS04_geneDACA003399</name>
</gene>
<dbReference type="InterPro" id="IPR013083">
    <property type="entry name" value="Znf_RING/FYVE/PHD"/>
</dbReference>
<dbReference type="Pfam" id="PF00097">
    <property type="entry name" value="zf-C3HC4"/>
    <property type="match status" value="1"/>
</dbReference>
<keyword evidence="3" id="KW-0862">Zinc</keyword>
<dbReference type="PANTHER" id="PTHR47692">
    <property type="entry name" value="RING/U-BOX SUPERFAMILY PROTEIN"/>
    <property type="match status" value="1"/>
</dbReference>
<proteinExistence type="predicted"/>
<keyword evidence="7" id="KW-1185">Reference proteome</keyword>
<dbReference type="Proteomes" id="UP001179952">
    <property type="component" value="Unassembled WGS sequence"/>
</dbReference>
<dbReference type="PANTHER" id="PTHR47692:SF2">
    <property type="entry name" value="ZINC FINGER RING-TYPE DOMAIN CONTAINING PROTEIN"/>
    <property type="match status" value="1"/>
</dbReference>
<organism evidence="6 7">
    <name type="scientific">Acorus gramineus</name>
    <name type="common">Dwarf sweet flag</name>
    <dbReference type="NCBI Taxonomy" id="55184"/>
    <lineage>
        <taxon>Eukaryota</taxon>
        <taxon>Viridiplantae</taxon>
        <taxon>Streptophyta</taxon>
        <taxon>Embryophyta</taxon>
        <taxon>Tracheophyta</taxon>
        <taxon>Spermatophyta</taxon>
        <taxon>Magnoliopsida</taxon>
        <taxon>Liliopsida</taxon>
        <taxon>Acoraceae</taxon>
        <taxon>Acorus</taxon>
    </lineage>
</organism>
<dbReference type="Gene3D" id="3.30.40.10">
    <property type="entry name" value="Zinc/RING finger domain, C3HC4 (zinc finger)"/>
    <property type="match status" value="1"/>
</dbReference>
<dbReference type="AlphaFoldDB" id="A0AAV9BQW7"/>
<evidence type="ECO:0000313" key="6">
    <source>
        <dbReference type="EMBL" id="KAK1279010.1"/>
    </source>
</evidence>
<name>A0AAV9BQW7_ACOGR</name>
<keyword evidence="1" id="KW-0479">Metal-binding</keyword>
<protein>
    <recommendedName>
        <fullName evidence="5">RING-type domain-containing protein</fullName>
    </recommendedName>
</protein>
<feature type="domain" description="RING-type" evidence="5">
    <location>
        <begin position="5"/>
        <end position="53"/>
    </location>
</feature>
<evidence type="ECO:0000256" key="2">
    <source>
        <dbReference type="ARBA" id="ARBA00022771"/>
    </source>
</evidence>
<dbReference type="PROSITE" id="PS50089">
    <property type="entry name" value="ZF_RING_2"/>
    <property type="match status" value="1"/>
</dbReference>
<comment type="caution">
    <text evidence="6">The sequence shown here is derived from an EMBL/GenBank/DDBJ whole genome shotgun (WGS) entry which is preliminary data.</text>
</comment>
<sequence length="251" mass="29349">MSNPCPICLETLTQESYLDQCFHVFCYKCILQWARTVKQRCQTTSSVKCPLCKTENSSIIYGYDGSSFQRHYIRQATGTSSPLSDAHEYRVQCYNTNLDAIRHKFDVLSYWKCHKYRYLNSWLQTWLRREIQALIQDTDVDVIMHHILGVVESFWRRNEEERFKGTPEAKRAEFKSLVSDAARPFLSERTPRFVDEVELFLASGLTINAYDEVYMNYLATCTLGMSDESSGEIHGRTLPFQYLQYIDEEGD</sequence>